<dbReference type="InterPro" id="IPR006035">
    <property type="entry name" value="Ureohydrolase"/>
</dbReference>
<evidence type="ECO:0000256" key="3">
    <source>
        <dbReference type="ARBA" id="ARBA00018123"/>
    </source>
</evidence>
<sequence>MRKLSIIGMPMDLGQMRRGVDMGPSAMRYAGICENLSKLFDAIDDKGDIAIGRPEVMIDPDSNLRNLQLVAEKNVELAKAVSKVVEEGSFPLVLGGDHSIAIGTLAGLAKHYKKLGVIWFDAHGDLNTAETSPTGNIHGMPLAISIGIGHELLTNMFGYSPKVKPEHVVIIGARSLDEGERLLIKEKGIKVFTMHELDRLGMTKVMEETIAYLKGKTDGVHLSFDLDGLDPSDAPGVGTPVTGGVSYRESHLAMEMLAEADIITSAEFVEVNPILDEKNKTAAAAVKLMGSLFGEKLL</sequence>
<keyword evidence="6 11" id="KW-0378">Hydrolase</keyword>
<keyword evidence="7 12" id="KW-0464">Manganese</keyword>
<dbReference type="Gene3D" id="3.40.800.10">
    <property type="entry name" value="Ureohydrolase domain"/>
    <property type="match status" value="1"/>
</dbReference>
<dbReference type="SUPFAM" id="SSF52768">
    <property type="entry name" value="Arginase/deacetylase"/>
    <property type="match status" value="1"/>
</dbReference>
<gene>
    <name evidence="13" type="primary">rocF</name>
    <name evidence="13" type="ORF">R4Z09_01005</name>
</gene>
<accession>A0ABZ2CDR6</accession>
<evidence type="ECO:0000313" key="14">
    <source>
        <dbReference type="Proteomes" id="UP001357223"/>
    </source>
</evidence>
<dbReference type="PANTHER" id="PTHR43782:SF3">
    <property type="entry name" value="ARGINASE"/>
    <property type="match status" value="1"/>
</dbReference>
<dbReference type="Pfam" id="PF00491">
    <property type="entry name" value="Arginase"/>
    <property type="match status" value="1"/>
</dbReference>
<evidence type="ECO:0000256" key="7">
    <source>
        <dbReference type="ARBA" id="ARBA00023211"/>
    </source>
</evidence>
<comment type="pathway">
    <text evidence="1">Nitrogen metabolism; urea cycle; L-ornithine and urea from L-arginine: step 1/1.</text>
</comment>
<dbReference type="PROSITE" id="PS51409">
    <property type="entry name" value="ARGINASE_2"/>
    <property type="match status" value="1"/>
</dbReference>
<dbReference type="PANTHER" id="PTHR43782">
    <property type="entry name" value="ARGINASE"/>
    <property type="match status" value="1"/>
</dbReference>
<keyword evidence="5 12" id="KW-0479">Metal-binding</keyword>
<evidence type="ECO:0000256" key="1">
    <source>
        <dbReference type="ARBA" id="ARBA00005098"/>
    </source>
</evidence>
<dbReference type="InterPro" id="IPR014033">
    <property type="entry name" value="Arginase"/>
</dbReference>
<dbReference type="Proteomes" id="UP001357223">
    <property type="component" value="Chromosome"/>
</dbReference>
<evidence type="ECO:0000256" key="2">
    <source>
        <dbReference type="ARBA" id="ARBA00012168"/>
    </source>
</evidence>
<comment type="catalytic activity">
    <reaction evidence="8 12">
        <text>L-arginine + H2O = urea + L-ornithine</text>
        <dbReference type="Rhea" id="RHEA:20569"/>
        <dbReference type="ChEBI" id="CHEBI:15377"/>
        <dbReference type="ChEBI" id="CHEBI:16199"/>
        <dbReference type="ChEBI" id="CHEBI:32682"/>
        <dbReference type="ChEBI" id="CHEBI:46911"/>
        <dbReference type="EC" id="3.5.3.1"/>
    </reaction>
</comment>
<evidence type="ECO:0000256" key="10">
    <source>
        <dbReference type="PROSITE-ProRule" id="PRU00742"/>
    </source>
</evidence>
<dbReference type="RefSeq" id="WP_338450570.1">
    <property type="nucleotide sequence ID" value="NZ_CP137640.1"/>
</dbReference>
<dbReference type="PIRSF" id="PIRSF036979">
    <property type="entry name" value="Arginase"/>
    <property type="match status" value="1"/>
</dbReference>
<dbReference type="InterPro" id="IPR020855">
    <property type="entry name" value="Ureohydrolase_Mn_BS"/>
</dbReference>
<evidence type="ECO:0000256" key="4">
    <source>
        <dbReference type="ARBA" id="ARBA00022503"/>
    </source>
</evidence>
<evidence type="ECO:0000256" key="6">
    <source>
        <dbReference type="ARBA" id="ARBA00022801"/>
    </source>
</evidence>
<dbReference type="PRINTS" id="PR00116">
    <property type="entry name" value="ARGINASE"/>
</dbReference>
<dbReference type="GO" id="GO:0004053">
    <property type="term" value="F:arginase activity"/>
    <property type="evidence" value="ECO:0007669"/>
    <property type="project" value="UniProtKB-EC"/>
</dbReference>
<dbReference type="CDD" id="cd09989">
    <property type="entry name" value="Arginase"/>
    <property type="match status" value="1"/>
</dbReference>
<dbReference type="InterPro" id="IPR023696">
    <property type="entry name" value="Ureohydrolase_dom_sf"/>
</dbReference>
<evidence type="ECO:0000256" key="9">
    <source>
        <dbReference type="NCBIfam" id="TIGR01229"/>
    </source>
</evidence>
<evidence type="ECO:0000256" key="5">
    <source>
        <dbReference type="ARBA" id="ARBA00022723"/>
    </source>
</evidence>
<dbReference type="EMBL" id="CP137640">
    <property type="protein sequence ID" value="WVX81658.1"/>
    <property type="molecule type" value="Genomic_DNA"/>
</dbReference>
<organism evidence="13 14">
    <name type="scientific">Niallia oryzisoli</name>
    <dbReference type="NCBI Taxonomy" id="1737571"/>
    <lineage>
        <taxon>Bacteria</taxon>
        <taxon>Bacillati</taxon>
        <taxon>Bacillota</taxon>
        <taxon>Bacilli</taxon>
        <taxon>Bacillales</taxon>
        <taxon>Bacillaceae</taxon>
        <taxon>Niallia</taxon>
    </lineage>
</organism>
<dbReference type="EC" id="3.5.3.1" evidence="2 9"/>
<protein>
    <recommendedName>
        <fullName evidence="3 9">Arginase</fullName>
        <ecNumber evidence="2 9">3.5.3.1</ecNumber>
    </recommendedName>
</protein>
<keyword evidence="4 12" id="KW-0056">Arginine metabolism</keyword>
<evidence type="ECO:0000256" key="12">
    <source>
        <dbReference type="RuleBase" id="RU361159"/>
    </source>
</evidence>
<evidence type="ECO:0000256" key="8">
    <source>
        <dbReference type="ARBA" id="ARBA00047391"/>
    </source>
</evidence>
<dbReference type="PROSITE" id="PS01053">
    <property type="entry name" value="ARGINASE_1"/>
    <property type="match status" value="1"/>
</dbReference>
<reference evidence="13 14" key="1">
    <citation type="submission" date="2023-10" db="EMBL/GenBank/DDBJ databases">
        <title>Niallia locisalis sp.nov. isolated from a salt pond sample.</title>
        <authorList>
            <person name="Li X.-J."/>
            <person name="Dong L."/>
        </authorList>
    </citation>
    <scope>NUCLEOTIDE SEQUENCE [LARGE SCALE GENOMIC DNA]</scope>
    <source>
        <strain evidence="13 14">DSM 29761</strain>
    </source>
</reference>
<proteinExistence type="inferred from homology"/>
<dbReference type="NCBIfam" id="TIGR01229">
    <property type="entry name" value="rocF_arginase"/>
    <property type="match status" value="1"/>
</dbReference>
<evidence type="ECO:0000313" key="13">
    <source>
        <dbReference type="EMBL" id="WVX81658.1"/>
    </source>
</evidence>
<name>A0ABZ2CDR6_9BACI</name>
<keyword evidence="14" id="KW-1185">Reference proteome</keyword>
<comment type="cofactor">
    <cofactor evidence="12">
        <name>Mn(2+)</name>
        <dbReference type="ChEBI" id="CHEBI:29035"/>
    </cofactor>
    <text evidence="12">Binds 2 manganese ions per subunit.</text>
</comment>
<evidence type="ECO:0000256" key="11">
    <source>
        <dbReference type="RuleBase" id="RU003684"/>
    </source>
</evidence>
<comment type="similarity">
    <text evidence="10 11">Belongs to the arginase family.</text>
</comment>